<dbReference type="InterPro" id="IPR023753">
    <property type="entry name" value="FAD/NAD-binding_dom"/>
</dbReference>
<keyword evidence="6" id="KW-1015">Disulfide bond</keyword>
<dbReference type="PRINTS" id="PR00368">
    <property type="entry name" value="FADPNR"/>
</dbReference>
<dbReference type="PANTHER" id="PTHR22912:SF151">
    <property type="entry name" value="DIHYDROLIPOYL DEHYDROGENASE, MITOCHONDRIAL"/>
    <property type="match status" value="1"/>
</dbReference>
<dbReference type="AlphaFoldDB" id="T1BXL0"/>
<protein>
    <submittedName>
        <fullName evidence="9">Dihydrolipoamide dehydrogenase</fullName>
    </submittedName>
</protein>
<dbReference type="GO" id="GO:0006103">
    <property type="term" value="P:2-oxoglutarate metabolic process"/>
    <property type="evidence" value="ECO:0007669"/>
    <property type="project" value="TreeGrafter"/>
</dbReference>
<sequence>MAGTYSRTTQVLVIGGGPAGYMAAIRAGQLGLKVLLVERQFLGGECLNRGCIPSKALIHASELYHRLVTEGPEIGVSAESARFDLTTAMRWKDSVVAKERQGVATLLKAAGVSVLVGEAKFTGPKSAEFRAPDGGSERIDFDSAIIATGAVPITIPGFETDGKRVINSWELLSLTQLPKSLLVLGGGVSGCELGEFMARVGVSVTIVELMPQILPGLDADLARELSKTLEKWGVGVRTATKAVQLDRSGPALALTVEGANGRETLSAETLF</sequence>
<evidence type="ECO:0000256" key="4">
    <source>
        <dbReference type="ARBA" id="ARBA00022827"/>
    </source>
</evidence>
<feature type="non-terminal residue" evidence="9">
    <location>
        <position position="271"/>
    </location>
</feature>
<evidence type="ECO:0000256" key="2">
    <source>
        <dbReference type="ARBA" id="ARBA00007532"/>
    </source>
</evidence>
<dbReference type="InterPro" id="IPR050151">
    <property type="entry name" value="Class-I_Pyr_Nuc-Dis_Oxidored"/>
</dbReference>
<evidence type="ECO:0000256" key="6">
    <source>
        <dbReference type="ARBA" id="ARBA00023157"/>
    </source>
</evidence>
<comment type="cofactor">
    <cofactor evidence="1">
        <name>FAD</name>
        <dbReference type="ChEBI" id="CHEBI:57692"/>
    </cofactor>
</comment>
<accession>T1BXL0</accession>
<evidence type="ECO:0000256" key="5">
    <source>
        <dbReference type="ARBA" id="ARBA00023002"/>
    </source>
</evidence>
<keyword evidence="5" id="KW-0560">Oxidoreductase</keyword>
<dbReference type="GO" id="GO:0050660">
    <property type="term" value="F:flavin adenine dinucleotide binding"/>
    <property type="evidence" value="ECO:0007669"/>
    <property type="project" value="TreeGrafter"/>
</dbReference>
<dbReference type="Gene3D" id="3.50.50.60">
    <property type="entry name" value="FAD/NAD(P)-binding domain"/>
    <property type="match status" value="2"/>
</dbReference>
<evidence type="ECO:0000256" key="7">
    <source>
        <dbReference type="ARBA" id="ARBA00023284"/>
    </source>
</evidence>
<dbReference type="Pfam" id="PF07992">
    <property type="entry name" value="Pyr_redox_2"/>
    <property type="match status" value="1"/>
</dbReference>
<organism evidence="9">
    <name type="scientific">mine drainage metagenome</name>
    <dbReference type="NCBI Taxonomy" id="410659"/>
    <lineage>
        <taxon>unclassified sequences</taxon>
        <taxon>metagenomes</taxon>
        <taxon>ecological metagenomes</taxon>
    </lineage>
</organism>
<keyword evidence="4" id="KW-0274">FAD</keyword>
<keyword evidence="7" id="KW-0676">Redox-active center</keyword>
<comment type="similarity">
    <text evidence="2">Belongs to the class-I pyridine nucleotide-disulfide oxidoreductase family.</text>
</comment>
<dbReference type="PROSITE" id="PS00076">
    <property type="entry name" value="PYRIDINE_REDOX_1"/>
    <property type="match status" value="1"/>
</dbReference>
<name>T1BXL0_9ZZZZ</name>
<dbReference type="GO" id="GO:0004148">
    <property type="term" value="F:dihydrolipoyl dehydrogenase (NADH) activity"/>
    <property type="evidence" value="ECO:0007669"/>
    <property type="project" value="TreeGrafter"/>
</dbReference>
<reference evidence="9" key="2">
    <citation type="journal article" date="2014" name="ISME J.">
        <title>Microbial stratification in low pH oxic and suboxic macroscopic growths along an acid mine drainage.</title>
        <authorList>
            <person name="Mendez-Garcia C."/>
            <person name="Mesa V."/>
            <person name="Sprenger R.R."/>
            <person name="Richter M."/>
            <person name="Diez M.S."/>
            <person name="Solano J."/>
            <person name="Bargiela R."/>
            <person name="Golyshina O.V."/>
            <person name="Manteca A."/>
            <person name="Ramos J.L."/>
            <person name="Gallego J.R."/>
            <person name="Llorente I."/>
            <person name="Martins Dos Santos V.A."/>
            <person name="Jensen O.N."/>
            <person name="Pelaez A.I."/>
            <person name="Sanchez J."/>
            <person name="Ferrer M."/>
        </authorList>
    </citation>
    <scope>NUCLEOTIDE SEQUENCE</scope>
</reference>
<gene>
    <name evidence="9" type="ORF">B1B_03246</name>
</gene>
<comment type="caution">
    <text evidence="9">The sequence shown here is derived from an EMBL/GenBank/DDBJ whole genome shotgun (WGS) entry which is preliminary data.</text>
</comment>
<dbReference type="EMBL" id="AUZY01001987">
    <property type="protein sequence ID" value="EQD73378.1"/>
    <property type="molecule type" value="Genomic_DNA"/>
</dbReference>
<dbReference type="PANTHER" id="PTHR22912">
    <property type="entry name" value="DISULFIDE OXIDOREDUCTASE"/>
    <property type="match status" value="1"/>
</dbReference>
<evidence type="ECO:0000256" key="1">
    <source>
        <dbReference type="ARBA" id="ARBA00001974"/>
    </source>
</evidence>
<keyword evidence="3" id="KW-0285">Flavoprotein</keyword>
<dbReference type="InterPro" id="IPR012999">
    <property type="entry name" value="Pyr_OxRdtase_I_AS"/>
</dbReference>
<feature type="domain" description="FAD/NAD(P)-binding" evidence="8">
    <location>
        <begin position="10"/>
        <end position="269"/>
    </location>
</feature>
<dbReference type="SUPFAM" id="SSF51905">
    <property type="entry name" value="FAD/NAD(P)-binding domain"/>
    <property type="match status" value="1"/>
</dbReference>
<dbReference type="InterPro" id="IPR036188">
    <property type="entry name" value="FAD/NAD-bd_sf"/>
</dbReference>
<evidence type="ECO:0000256" key="3">
    <source>
        <dbReference type="ARBA" id="ARBA00022630"/>
    </source>
</evidence>
<proteinExistence type="inferred from homology"/>
<reference evidence="9" key="1">
    <citation type="submission" date="2013-08" db="EMBL/GenBank/DDBJ databases">
        <authorList>
            <person name="Mendez C."/>
            <person name="Richter M."/>
            <person name="Ferrer M."/>
            <person name="Sanchez J."/>
        </authorList>
    </citation>
    <scope>NUCLEOTIDE SEQUENCE</scope>
</reference>
<dbReference type="PRINTS" id="PR00411">
    <property type="entry name" value="PNDRDTASEI"/>
</dbReference>
<evidence type="ECO:0000313" key="9">
    <source>
        <dbReference type="EMBL" id="EQD73378.1"/>
    </source>
</evidence>
<evidence type="ECO:0000259" key="8">
    <source>
        <dbReference type="Pfam" id="PF07992"/>
    </source>
</evidence>